<comment type="similarity">
    <text evidence="5">Belongs to the class I-like SAM-binding methyltransferase superfamily. RsmB/NOP family.</text>
</comment>
<proteinExistence type="inferred from homology"/>
<feature type="domain" description="SAM-dependent MTase RsmB/NOP-type" evidence="6">
    <location>
        <begin position="200"/>
        <end position="464"/>
    </location>
</feature>
<dbReference type="GO" id="GO:0006355">
    <property type="term" value="P:regulation of DNA-templated transcription"/>
    <property type="evidence" value="ECO:0007669"/>
    <property type="project" value="InterPro"/>
</dbReference>
<feature type="binding site" evidence="5">
    <location>
        <position position="362"/>
    </location>
    <ligand>
        <name>S-adenosyl-L-methionine</name>
        <dbReference type="ChEBI" id="CHEBI:59789"/>
    </ligand>
</feature>
<dbReference type="GO" id="GO:0008173">
    <property type="term" value="F:RNA methyltransferase activity"/>
    <property type="evidence" value="ECO:0007669"/>
    <property type="project" value="InterPro"/>
</dbReference>
<accession>A0A0X8JLQ3</accession>
<dbReference type="InterPro" id="IPR049560">
    <property type="entry name" value="MeTrfase_RsmB-F_NOP2_cat"/>
</dbReference>
<protein>
    <submittedName>
        <fullName evidence="7">Antitermination protein NusB</fullName>
    </submittedName>
</protein>
<keyword evidence="3 5" id="KW-0949">S-adenosyl-L-methionine</keyword>
<dbReference type="Pfam" id="PF01029">
    <property type="entry name" value="NusB"/>
    <property type="match status" value="1"/>
</dbReference>
<dbReference type="InterPro" id="IPR006027">
    <property type="entry name" value="NusB_RsmB_TIM44"/>
</dbReference>
<evidence type="ECO:0000259" key="6">
    <source>
        <dbReference type="PROSITE" id="PS51686"/>
    </source>
</evidence>
<evidence type="ECO:0000256" key="2">
    <source>
        <dbReference type="ARBA" id="ARBA00022679"/>
    </source>
</evidence>
<dbReference type="Pfam" id="PF01189">
    <property type="entry name" value="Methyltr_RsmB-F"/>
    <property type="match status" value="1"/>
</dbReference>
<dbReference type="Gene3D" id="1.10.940.10">
    <property type="entry name" value="NusB-like"/>
    <property type="match status" value="1"/>
</dbReference>
<keyword evidence="8" id="KW-1185">Reference proteome</keyword>
<dbReference type="InterPro" id="IPR023267">
    <property type="entry name" value="RCMT"/>
</dbReference>
<dbReference type="Gene3D" id="3.40.50.150">
    <property type="entry name" value="Vaccinia Virus protein VP39"/>
    <property type="match status" value="1"/>
</dbReference>
<dbReference type="PANTHER" id="PTHR22807">
    <property type="entry name" value="NOP2 YEAST -RELATED NOL1/NOP2/FMU SUN DOMAIN-CONTAINING"/>
    <property type="match status" value="1"/>
</dbReference>
<keyword evidence="4 5" id="KW-0694">RNA-binding</keyword>
<dbReference type="InterPro" id="IPR029063">
    <property type="entry name" value="SAM-dependent_MTases_sf"/>
</dbReference>
<sequence>MSGSSSFLRSLKKLPRNGRTAALHALLLADSGLSAQEALADALSGPLGEGGKAVAVLPQQERHLCSELVYGCLRAEIRIAYLLGRVLPKPERLPLPLWHILELAVYALLFQERVPDHAAVHSAVAQAERLFGRSLARVANGALRSIQRFGAAVDTREFYVVGKEGALADEWGGLCRYYSLPRWLGDLWHDAYGGEAALCLMRRSFARPWSGVRVNARHEAAEELLAGLRHCAKEGCGEAVGRWGVAFAPGELPAHVLGQSLGLWRASGALSLQSAGSQLAVQALELDCWDAPVWDACAGFGGKSVALLEQGIDVTLCTDRSWSRLRHLPGVCRELHLPRPAVCLADACAPPLRGWNGHILLDAPCSGLGVLARRPDIRKDSRRTPADLRQLAALQDRMLLRLSALLQQGRELAYITCTLNPTENELAVARLLAARPELMLLRQWQTPHGHPWLEGMYGAVLRRR</sequence>
<keyword evidence="1 5" id="KW-0489">Methyltransferase</keyword>
<evidence type="ECO:0000313" key="7">
    <source>
        <dbReference type="EMBL" id="AMD91088.1"/>
    </source>
</evidence>
<dbReference type="STRING" id="44742.AXF13_13685"/>
<dbReference type="GO" id="GO:0001510">
    <property type="term" value="P:RNA methylation"/>
    <property type="evidence" value="ECO:0007669"/>
    <property type="project" value="InterPro"/>
</dbReference>
<dbReference type="Proteomes" id="UP000069241">
    <property type="component" value="Chromosome"/>
</dbReference>
<feature type="active site" description="Nucleophile" evidence="5">
    <location>
        <position position="417"/>
    </location>
</feature>
<dbReference type="RefSeq" id="WP_062254072.1">
    <property type="nucleotide sequence ID" value="NZ_CP014229.1"/>
</dbReference>
<organism evidence="7 8">
    <name type="scientific">Desulfovibrio fairfieldensis</name>
    <dbReference type="NCBI Taxonomy" id="44742"/>
    <lineage>
        <taxon>Bacteria</taxon>
        <taxon>Pseudomonadati</taxon>
        <taxon>Thermodesulfobacteriota</taxon>
        <taxon>Desulfovibrionia</taxon>
        <taxon>Desulfovibrionales</taxon>
        <taxon>Desulfovibrionaceae</taxon>
        <taxon>Desulfovibrio</taxon>
    </lineage>
</organism>
<dbReference type="SUPFAM" id="SSF53335">
    <property type="entry name" value="S-adenosyl-L-methionine-dependent methyltransferases"/>
    <property type="match status" value="1"/>
</dbReference>
<evidence type="ECO:0000256" key="5">
    <source>
        <dbReference type="PROSITE-ProRule" id="PRU01023"/>
    </source>
</evidence>
<dbReference type="KEGG" id="dfi:AXF13_13685"/>
<dbReference type="InterPro" id="IPR035926">
    <property type="entry name" value="NusB-like_sf"/>
</dbReference>
<dbReference type="AlphaFoldDB" id="A0A0X8JLQ3"/>
<dbReference type="PRINTS" id="PR02008">
    <property type="entry name" value="RCMTFAMILY"/>
</dbReference>
<evidence type="ECO:0000313" key="8">
    <source>
        <dbReference type="Proteomes" id="UP000069241"/>
    </source>
</evidence>
<evidence type="ECO:0000256" key="1">
    <source>
        <dbReference type="ARBA" id="ARBA00022603"/>
    </source>
</evidence>
<comment type="caution">
    <text evidence="5">Lacks conserved residue(s) required for the propagation of feature annotation.</text>
</comment>
<gene>
    <name evidence="7" type="ORF">AXF13_13685</name>
</gene>
<name>A0A0X8JLQ3_9BACT</name>
<reference evidence="8" key="1">
    <citation type="submission" date="2016-02" db="EMBL/GenBank/DDBJ databases">
        <authorList>
            <person name="Holder M.E."/>
            <person name="Ajami N.J."/>
            <person name="Petrosino J.F."/>
        </authorList>
    </citation>
    <scope>NUCLEOTIDE SEQUENCE [LARGE SCALE GENOMIC DNA]</scope>
    <source>
        <strain evidence="8">CCUG 45958</strain>
    </source>
</reference>
<dbReference type="EMBL" id="CP014229">
    <property type="protein sequence ID" value="AMD91088.1"/>
    <property type="molecule type" value="Genomic_DNA"/>
</dbReference>
<keyword evidence="2 5" id="KW-0808">Transferase</keyword>
<dbReference type="GO" id="GO:0003723">
    <property type="term" value="F:RNA binding"/>
    <property type="evidence" value="ECO:0007669"/>
    <property type="project" value="UniProtKB-UniRule"/>
</dbReference>
<feature type="binding site" evidence="5">
    <location>
        <position position="346"/>
    </location>
    <ligand>
        <name>S-adenosyl-L-methionine</name>
        <dbReference type="ChEBI" id="CHEBI:59789"/>
    </ligand>
</feature>
<dbReference type="PROSITE" id="PS51686">
    <property type="entry name" value="SAM_MT_RSMB_NOP"/>
    <property type="match status" value="1"/>
</dbReference>
<evidence type="ECO:0000256" key="4">
    <source>
        <dbReference type="ARBA" id="ARBA00022884"/>
    </source>
</evidence>
<evidence type="ECO:0000256" key="3">
    <source>
        <dbReference type="ARBA" id="ARBA00022691"/>
    </source>
</evidence>
<dbReference type="PANTHER" id="PTHR22807:SF53">
    <property type="entry name" value="RIBOSOMAL RNA SMALL SUBUNIT METHYLTRANSFERASE B-RELATED"/>
    <property type="match status" value="1"/>
</dbReference>
<dbReference type="InterPro" id="IPR001678">
    <property type="entry name" value="MeTrfase_RsmB-F_NOP2_dom"/>
</dbReference>
<dbReference type="SUPFAM" id="SSF48013">
    <property type="entry name" value="NusB-like"/>
    <property type="match status" value="1"/>
</dbReference>
<feature type="binding site" evidence="5">
    <location>
        <position position="319"/>
    </location>
    <ligand>
        <name>S-adenosyl-L-methionine</name>
        <dbReference type="ChEBI" id="CHEBI:59789"/>
    </ligand>
</feature>